<comment type="catalytic activity">
    <reaction evidence="6">
        <text>guanosine(527) in 16S rRNA + S-adenosyl-L-methionine = N(7)-methylguanosine(527) in 16S rRNA + S-adenosyl-L-homocysteine</text>
        <dbReference type="Rhea" id="RHEA:42732"/>
        <dbReference type="Rhea" id="RHEA-COMP:10209"/>
        <dbReference type="Rhea" id="RHEA-COMP:10210"/>
        <dbReference type="ChEBI" id="CHEBI:57856"/>
        <dbReference type="ChEBI" id="CHEBI:59789"/>
        <dbReference type="ChEBI" id="CHEBI:74269"/>
        <dbReference type="ChEBI" id="CHEBI:74480"/>
        <dbReference type="EC" id="2.1.1.170"/>
    </reaction>
</comment>
<dbReference type="NCBIfam" id="TIGR00138">
    <property type="entry name" value="rsmG_gidB"/>
    <property type="match status" value="1"/>
</dbReference>
<proteinExistence type="inferred from homology"/>
<organism evidence="7 8">
    <name type="scientific">Chromatium okenii</name>
    <dbReference type="NCBI Taxonomy" id="61644"/>
    <lineage>
        <taxon>Bacteria</taxon>
        <taxon>Pseudomonadati</taxon>
        <taxon>Pseudomonadota</taxon>
        <taxon>Gammaproteobacteria</taxon>
        <taxon>Chromatiales</taxon>
        <taxon>Chromatiaceae</taxon>
        <taxon>Chromatium</taxon>
    </lineage>
</organism>
<feature type="binding site" evidence="6">
    <location>
        <position position="141"/>
    </location>
    <ligand>
        <name>S-adenosyl-L-methionine</name>
        <dbReference type="ChEBI" id="CHEBI:59789"/>
    </ligand>
</feature>
<evidence type="ECO:0000256" key="4">
    <source>
        <dbReference type="ARBA" id="ARBA00022679"/>
    </source>
</evidence>
<dbReference type="PANTHER" id="PTHR31760">
    <property type="entry name" value="S-ADENOSYL-L-METHIONINE-DEPENDENT METHYLTRANSFERASES SUPERFAMILY PROTEIN"/>
    <property type="match status" value="1"/>
</dbReference>
<evidence type="ECO:0000256" key="1">
    <source>
        <dbReference type="ARBA" id="ARBA00022490"/>
    </source>
</evidence>
<comment type="caution">
    <text evidence="6">Lacks conserved residue(s) required for the propagation of feature annotation.</text>
</comment>
<protein>
    <recommendedName>
        <fullName evidence="6">Ribosomal RNA small subunit methyltransferase G</fullName>
        <ecNumber evidence="6">2.1.1.170</ecNumber>
    </recommendedName>
    <alternativeName>
        <fullName evidence="6">16S rRNA 7-methylguanosine methyltransferase</fullName>
        <shortName evidence="6">16S rRNA m7G methyltransferase</shortName>
    </alternativeName>
</protein>
<keyword evidence="8" id="KW-1185">Reference proteome</keyword>
<keyword evidence="1 6" id="KW-0963">Cytoplasm</keyword>
<comment type="function">
    <text evidence="6">Specifically methylates the N7 position of guanine in position 527 of 16S rRNA.</text>
</comment>
<dbReference type="GO" id="GO:0070043">
    <property type="term" value="F:rRNA (guanine-N7-)-methyltransferase activity"/>
    <property type="evidence" value="ECO:0007669"/>
    <property type="project" value="UniProtKB-UniRule"/>
</dbReference>
<dbReference type="HAMAP" id="MF_00074">
    <property type="entry name" value="16SrRNA_methyltr_G"/>
    <property type="match status" value="1"/>
</dbReference>
<keyword evidence="2 6" id="KW-0698">rRNA processing</keyword>
<accession>A0A2S7XMM9</accession>
<evidence type="ECO:0000313" key="7">
    <source>
        <dbReference type="EMBL" id="PQJ94997.1"/>
    </source>
</evidence>
<keyword evidence="5 6" id="KW-0949">S-adenosyl-L-methionine</keyword>
<comment type="caution">
    <text evidence="7">The sequence shown here is derived from an EMBL/GenBank/DDBJ whole genome shotgun (WGS) entry which is preliminary data.</text>
</comment>
<dbReference type="PANTHER" id="PTHR31760:SF0">
    <property type="entry name" value="S-ADENOSYL-L-METHIONINE-DEPENDENT METHYLTRANSFERASES SUPERFAMILY PROTEIN"/>
    <property type="match status" value="1"/>
</dbReference>
<evidence type="ECO:0000256" key="3">
    <source>
        <dbReference type="ARBA" id="ARBA00022603"/>
    </source>
</evidence>
<dbReference type="PIRSF" id="PIRSF003078">
    <property type="entry name" value="GidB"/>
    <property type="match status" value="1"/>
</dbReference>
<evidence type="ECO:0000256" key="5">
    <source>
        <dbReference type="ARBA" id="ARBA00022691"/>
    </source>
</evidence>
<evidence type="ECO:0000256" key="2">
    <source>
        <dbReference type="ARBA" id="ARBA00022552"/>
    </source>
</evidence>
<feature type="binding site" evidence="6">
    <location>
        <position position="80"/>
    </location>
    <ligand>
        <name>S-adenosyl-L-methionine</name>
        <dbReference type="ChEBI" id="CHEBI:59789"/>
    </ligand>
</feature>
<dbReference type="Pfam" id="PF02527">
    <property type="entry name" value="GidB"/>
    <property type="match status" value="1"/>
</dbReference>
<keyword evidence="3 6" id="KW-0489">Methyltransferase</keyword>
<dbReference type="AlphaFoldDB" id="A0A2S7XMM9"/>
<reference evidence="7 8" key="1">
    <citation type="submission" date="2018-01" db="EMBL/GenBank/DDBJ databases">
        <title>The complete genome sequence of Chromatium okenii LaCa, a purple sulfur bacterium with a turbulent life.</title>
        <authorList>
            <person name="Luedin S.M."/>
            <person name="Liechti N."/>
            <person name="Storelli N."/>
            <person name="Danza F."/>
            <person name="Wittwer M."/>
            <person name="Pothier J.F."/>
            <person name="Tonolla M.A."/>
        </authorList>
    </citation>
    <scope>NUCLEOTIDE SEQUENCE [LARGE SCALE GENOMIC DNA]</scope>
    <source>
        <strain evidence="7 8">LaCa</strain>
    </source>
</reference>
<gene>
    <name evidence="6" type="primary">rsmG</name>
    <name evidence="7" type="ORF">CXB77_17140</name>
</gene>
<dbReference type="EC" id="2.1.1.170" evidence="6"/>
<name>A0A2S7XMM9_9GAMM</name>
<keyword evidence="4 6" id="KW-0808">Transferase</keyword>
<comment type="subcellular location">
    <subcellularLocation>
        <location evidence="6">Cytoplasm</location>
    </subcellularLocation>
</comment>
<evidence type="ECO:0000313" key="8">
    <source>
        <dbReference type="Proteomes" id="UP000239936"/>
    </source>
</evidence>
<sequence>MQLSERLTAGATQLGLTLTAAQHAQLLQFLALLAQWNQTYNLTAVRDPLEMVARHLLDSLAIAPYLSGDVVLDLGTGAGLPGLPLAIIEPQRQFVLLDSNSKKIRFVRQAVLELALPNVTPVQTRIETYRTTQPFTTIVSRAVAYTEVIGVLRSGLLAPAGRLLLMKGRMDTLPNRQAWPPFHIHQLQIPFLDAARHIIEISFDA</sequence>
<dbReference type="Gene3D" id="3.40.50.150">
    <property type="entry name" value="Vaccinia Virus protein VP39"/>
    <property type="match status" value="1"/>
</dbReference>
<evidence type="ECO:0000256" key="6">
    <source>
        <dbReference type="HAMAP-Rule" id="MF_00074"/>
    </source>
</evidence>
<dbReference type="Proteomes" id="UP000239936">
    <property type="component" value="Unassembled WGS sequence"/>
</dbReference>
<dbReference type="SUPFAM" id="SSF53335">
    <property type="entry name" value="S-adenosyl-L-methionine-dependent methyltransferases"/>
    <property type="match status" value="1"/>
</dbReference>
<dbReference type="OrthoDB" id="9808773at2"/>
<feature type="binding site" evidence="6">
    <location>
        <begin position="126"/>
        <end position="127"/>
    </location>
    <ligand>
        <name>S-adenosyl-L-methionine</name>
        <dbReference type="ChEBI" id="CHEBI:59789"/>
    </ligand>
</feature>
<feature type="binding site" evidence="6">
    <location>
        <position position="75"/>
    </location>
    <ligand>
        <name>S-adenosyl-L-methionine</name>
        <dbReference type="ChEBI" id="CHEBI:59789"/>
    </ligand>
</feature>
<comment type="similarity">
    <text evidence="6">Belongs to the methyltransferase superfamily. RNA methyltransferase RsmG family.</text>
</comment>
<dbReference type="InterPro" id="IPR029063">
    <property type="entry name" value="SAM-dependent_MTases_sf"/>
</dbReference>
<dbReference type="InterPro" id="IPR003682">
    <property type="entry name" value="rRNA_ssu_MeTfrase_G"/>
</dbReference>
<dbReference type="GO" id="GO:0005829">
    <property type="term" value="C:cytosol"/>
    <property type="evidence" value="ECO:0007669"/>
    <property type="project" value="TreeGrafter"/>
</dbReference>
<dbReference type="EMBL" id="PPGH01000038">
    <property type="protein sequence ID" value="PQJ94997.1"/>
    <property type="molecule type" value="Genomic_DNA"/>
</dbReference>
<dbReference type="CDD" id="cd02440">
    <property type="entry name" value="AdoMet_MTases"/>
    <property type="match status" value="1"/>
</dbReference>